<evidence type="ECO:0000256" key="3">
    <source>
        <dbReference type="ARBA" id="ARBA00012328"/>
    </source>
</evidence>
<evidence type="ECO:0000313" key="16">
    <source>
        <dbReference type="Proteomes" id="UP000533598"/>
    </source>
</evidence>
<keyword evidence="8 12" id="KW-0808">Transferase</keyword>
<keyword evidence="16" id="KW-1185">Reference proteome</keyword>
<dbReference type="InterPro" id="IPR046887">
    <property type="entry name" value="RsmE_PUA-like"/>
</dbReference>
<dbReference type="Pfam" id="PF20260">
    <property type="entry name" value="PUA_4"/>
    <property type="match status" value="1"/>
</dbReference>
<keyword evidence="7 12" id="KW-0489">Methyltransferase</keyword>
<evidence type="ECO:0000259" key="13">
    <source>
        <dbReference type="Pfam" id="PF04452"/>
    </source>
</evidence>
<gene>
    <name evidence="15" type="ORF">HNR67_002517</name>
</gene>
<dbReference type="InterPro" id="IPR046886">
    <property type="entry name" value="RsmE_MTase_dom"/>
</dbReference>
<dbReference type="EC" id="2.1.1.193" evidence="3 12"/>
<keyword evidence="6 12" id="KW-0698">rRNA processing</keyword>
<dbReference type="CDD" id="cd18084">
    <property type="entry name" value="RsmE-like"/>
    <property type="match status" value="1"/>
</dbReference>
<dbReference type="PANTHER" id="PTHR30027:SF3">
    <property type="entry name" value="16S RRNA (URACIL(1498)-N(3))-METHYLTRANSFERASE"/>
    <property type="match status" value="1"/>
</dbReference>
<feature type="domain" description="Ribosomal RNA small subunit methyltransferase E methyltransferase" evidence="13">
    <location>
        <begin position="77"/>
        <end position="238"/>
    </location>
</feature>
<evidence type="ECO:0000256" key="1">
    <source>
        <dbReference type="ARBA" id="ARBA00004496"/>
    </source>
</evidence>
<dbReference type="FunFam" id="3.40.1280.10:FF:000023">
    <property type="entry name" value="Ribosomal RNA small subunit methyltransferase E"/>
    <property type="match status" value="1"/>
</dbReference>
<dbReference type="EMBL" id="JACHMH010000001">
    <property type="protein sequence ID" value="MBB4676399.1"/>
    <property type="molecule type" value="Genomic_DNA"/>
</dbReference>
<dbReference type="PIRSF" id="PIRSF015601">
    <property type="entry name" value="MTase_slr0722"/>
    <property type="match status" value="1"/>
</dbReference>
<dbReference type="GO" id="GO:0005737">
    <property type="term" value="C:cytoplasm"/>
    <property type="evidence" value="ECO:0007669"/>
    <property type="project" value="UniProtKB-SubCell"/>
</dbReference>
<accession>A0A7W7CB23</accession>
<evidence type="ECO:0000256" key="8">
    <source>
        <dbReference type="ARBA" id="ARBA00022679"/>
    </source>
</evidence>
<dbReference type="Gene3D" id="2.40.240.20">
    <property type="entry name" value="Hypothetical PUA domain-like, domain 1"/>
    <property type="match status" value="1"/>
</dbReference>
<dbReference type="InterPro" id="IPR029026">
    <property type="entry name" value="tRNA_m1G_MTases_N"/>
</dbReference>
<evidence type="ECO:0000256" key="9">
    <source>
        <dbReference type="ARBA" id="ARBA00022691"/>
    </source>
</evidence>
<name>A0A7W7CB23_9PSEU</name>
<evidence type="ECO:0000256" key="11">
    <source>
        <dbReference type="ARBA" id="ARBA00047944"/>
    </source>
</evidence>
<dbReference type="InterPro" id="IPR015947">
    <property type="entry name" value="PUA-like_sf"/>
</dbReference>
<evidence type="ECO:0000256" key="2">
    <source>
        <dbReference type="ARBA" id="ARBA00005528"/>
    </source>
</evidence>
<dbReference type="SUPFAM" id="SSF88697">
    <property type="entry name" value="PUA domain-like"/>
    <property type="match status" value="1"/>
</dbReference>
<evidence type="ECO:0000256" key="10">
    <source>
        <dbReference type="ARBA" id="ARBA00025699"/>
    </source>
</evidence>
<dbReference type="Gene3D" id="3.40.1280.10">
    <property type="match status" value="1"/>
</dbReference>
<reference evidence="15 16" key="1">
    <citation type="submission" date="2020-08" db="EMBL/GenBank/DDBJ databases">
        <title>Sequencing the genomes of 1000 actinobacteria strains.</title>
        <authorList>
            <person name="Klenk H.-P."/>
        </authorList>
    </citation>
    <scope>NUCLEOTIDE SEQUENCE [LARGE SCALE GENOMIC DNA]</scope>
    <source>
        <strain evidence="15 16">DSM 44230</strain>
    </source>
</reference>
<dbReference type="Proteomes" id="UP000533598">
    <property type="component" value="Unassembled WGS sequence"/>
</dbReference>
<evidence type="ECO:0000256" key="7">
    <source>
        <dbReference type="ARBA" id="ARBA00022603"/>
    </source>
</evidence>
<evidence type="ECO:0000313" key="15">
    <source>
        <dbReference type="EMBL" id="MBB4676399.1"/>
    </source>
</evidence>
<comment type="subcellular location">
    <subcellularLocation>
        <location evidence="1 12">Cytoplasm</location>
    </subcellularLocation>
</comment>
<dbReference type="PANTHER" id="PTHR30027">
    <property type="entry name" value="RIBOSOMAL RNA SMALL SUBUNIT METHYLTRANSFERASE E"/>
    <property type="match status" value="1"/>
</dbReference>
<sequence>MIHGIPVFHTEGLPEGDQARLDGPEGRHAATVLRTRVGEQLVLSDGAGGLARCAVTAVGKDFLDLDVLARWTEPAPSPRVVLVQALIKGDRGELAVELATEAGVDAVHPWRAARCVARWEDGPRGAKALGRWRATALQAAKQARRAWVPEVGEPLGTGQLAQLVQHAAATLVLHEAAEVVLGEVELPAEGDLLIVVGPEGGITESEVSRLVEAGAVPVRLGPTVLRASTAAAVALGAIGVLTRRWQPTGSTGEVAR</sequence>
<comment type="similarity">
    <text evidence="2 12">Belongs to the RNA methyltransferase RsmE family.</text>
</comment>
<evidence type="ECO:0000256" key="12">
    <source>
        <dbReference type="PIRNR" id="PIRNR015601"/>
    </source>
</evidence>
<dbReference type="SUPFAM" id="SSF75217">
    <property type="entry name" value="alpha/beta knot"/>
    <property type="match status" value="1"/>
</dbReference>
<protein>
    <recommendedName>
        <fullName evidence="4 12">Ribosomal RNA small subunit methyltransferase E</fullName>
        <ecNumber evidence="3 12">2.1.1.193</ecNumber>
    </recommendedName>
</protein>
<proteinExistence type="inferred from homology"/>
<comment type="caution">
    <text evidence="15">The sequence shown here is derived from an EMBL/GenBank/DDBJ whole genome shotgun (WGS) entry which is preliminary data.</text>
</comment>
<dbReference type="NCBIfam" id="NF008693">
    <property type="entry name" value="PRK11713.2-3"/>
    <property type="match status" value="1"/>
</dbReference>
<evidence type="ECO:0000256" key="5">
    <source>
        <dbReference type="ARBA" id="ARBA00022490"/>
    </source>
</evidence>
<dbReference type="InterPro" id="IPR029028">
    <property type="entry name" value="Alpha/beta_knot_MTases"/>
</dbReference>
<comment type="catalytic activity">
    <reaction evidence="11 12">
        <text>uridine(1498) in 16S rRNA + S-adenosyl-L-methionine = N(3)-methyluridine(1498) in 16S rRNA + S-adenosyl-L-homocysteine + H(+)</text>
        <dbReference type="Rhea" id="RHEA:42920"/>
        <dbReference type="Rhea" id="RHEA-COMP:10283"/>
        <dbReference type="Rhea" id="RHEA-COMP:10284"/>
        <dbReference type="ChEBI" id="CHEBI:15378"/>
        <dbReference type="ChEBI" id="CHEBI:57856"/>
        <dbReference type="ChEBI" id="CHEBI:59789"/>
        <dbReference type="ChEBI" id="CHEBI:65315"/>
        <dbReference type="ChEBI" id="CHEBI:74502"/>
        <dbReference type="EC" id="2.1.1.193"/>
    </reaction>
</comment>
<feature type="domain" description="Ribosomal RNA small subunit methyltransferase E PUA-like" evidence="14">
    <location>
        <begin position="21"/>
        <end position="67"/>
    </location>
</feature>
<dbReference type="GO" id="GO:0070475">
    <property type="term" value="P:rRNA base methylation"/>
    <property type="evidence" value="ECO:0007669"/>
    <property type="project" value="TreeGrafter"/>
</dbReference>
<dbReference type="NCBIfam" id="TIGR00046">
    <property type="entry name" value="RsmE family RNA methyltransferase"/>
    <property type="match status" value="1"/>
</dbReference>
<keyword evidence="9 12" id="KW-0949">S-adenosyl-L-methionine</keyword>
<dbReference type="GO" id="GO:0070042">
    <property type="term" value="F:rRNA (uridine-N3-)-methyltransferase activity"/>
    <property type="evidence" value="ECO:0007669"/>
    <property type="project" value="TreeGrafter"/>
</dbReference>
<keyword evidence="5 12" id="KW-0963">Cytoplasm</keyword>
<comment type="function">
    <text evidence="10 12">Specifically methylates the N3 position of the uracil ring of uridine 1498 (m3U1498) in 16S rRNA. Acts on the fully assembled 30S ribosomal subunit.</text>
</comment>
<dbReference type="Pfam" id="PF04452">
    <property type="entry name" value="Methyltrans_RNA"/>
    <property type="match status" value="1"/>
</dbReference>
<evidence type="ECO:0000259" key="14">
    <source>
        <dbReference type="Pfam" id="PF20260"/>
    </source>
</evidence>
<dbReference type="InterPro" id="IPR006700">
    <property type="entry name" value="RsmE"/>
</dbReference>
<evidence type="ECO:0000256" key="6">
    <source>
        <dbReference type="ARBA" id="ARBA00022552"/>
    </source>
</evidence>
<evidence type="ECO:0000256" key="4">
    <source>
        <dbReference type="ARBA" id="ARBA00013673"/>
    </source>
</evidence>
<organism evidence="15 16">
    <name type="scientific">Crossiella cryophila</name>
    <dbReference type="NCBI Taxonomy" id="43355"/>
    <lineage>
        <taxon>Bacteria</taxon>
        <taxon>Bacillati</taxon>
        <taxon>Actinomycetota</taxon>
        <taxon>Actinomycetes</taxon>
        <taxon>Pseudonocardiales</taxon>
        <taxon>Pseudonocardiaceae</taxon>
        <taxon>Crossiella</taxon>
    </lineage>
</organism>
<dbReference type="AlphaFoldDB" id="A0A7W7CB23"/>